<dbReference type="AlphaFoldDB" id="D1PVU8"/>
<keyword evidence="2" id="KW-0201">Cytochrome c-type biogenesis</keyword>
<dbReference type="OrthoDB" id="1094665at2"/>
<dbReference type="InterPro" id="IPR036249">
    <property type="entry name" value="Thioredoxin-like_sf"/>
</dbReference>
<dbReference type="SUPFAM" id="SSF52833">
    <property type="entry name" value="Thioredoxin-like"/>
    <property type="match status" value="1"/>
</dbReference>
<dbReference type="GO" id="GO:0030313">
    <property type="term" value="C:cell envelope"/>
    <property type="evidence" value="ECO:0007669"/>
    <property type="project" value="UniProtKB-SubCell"/>
</dbReference>
<dbReference type="RefSeq" id="WP_007173197.1">
    <property type="nucleotide sequence ID" value="NZ_GG704780.1"/>
</dbReference>
<comment type="caution">
    <text evidence="7">The sequence shown here is derived from an EMBL/GenBank/DDBJ whole genome shotgun (WGS) entry which is preliminary data.</text>
</comment>
<proteinExistence type="predicted"/>
<sequence>MKRIILSLAAAVITVASAAQTIHIQGTYDPSVIEGLKLLISPMSGQEDAPTELTLADGTFGGDVPLASDGLYNLLGVNSQMQLHLPFYISSDTQKKKLKVTFVGQCPQINIDSNNKALSAYNLVVWNKLRDIWMNAQKMSNEELKNSLAGFWSAADSVLAVYKTDTDVQEYIRLWATMAAFNGYSASSHLLRDRTNSKPTPFVQLCKINLGTLDTDKVFYFPESYRCIRSTIASHAPLNELLEELQEKYNNPKVIRNIGNFILDNFIRLYDYNADYNKGLNLIKNAVSQYGLSEEYIKAFESHQATIGGKPFPTGINIIDANGNAVDFSSLKGYYVYIDLWASWCAPCRKEIPHLQRLEKELKNPLVKFVSISIDRTEAPWRKAMQEMNCEGNQWINADGSLPNVLNIQGIPHFLIYDKNGKLLKYDAPRPSDPKLKAELEALR</sequence>
<dbReference type="InterPro" id="IPR050553">
    <property type="entry name" value="Thioredoxin_ResA/DsbE_sf"/>
</dbReference>
<dbReference type="PROSITE" id="PS51352">
    <property type="entry name" value="THIOREDOXIN_2"/>
    <property type="match status" value="1"/>
</dbReference>
<organism evidence="7 8">
    <name type="scientific">Hallella bergensis DSM 17361</name>
    <dbReference type="NCBI Taxonomy" id="585502"/>
    <lineage>
        <taxon>Bacteria</taxon>
        <taxon>Pseudomonadati</taxon>
        <taxon>Bacteroidota</taxon>
        <taxon>Bacteroidia</taxon>
        <taxon>Bacteroidales</taxon>
        <taxon>Prevotellaceae</taxon>
        <taxon>Hallella</taxon>
    </lineage>
</organism>
<reference evidence="7 8" key="1">
    <citation type="submission" date="2009-10" db="EMBL/GenBank/DDBJ databases">
        <authorList>
            <person name="Qin X."/>
            <person name="Bachman B."/>
            <person name="Battles P."/>
            <person name="Bell A."/>
            <person name="Bess C."/>
            <person name="Bickham C."/>
            <person name="Chaboub L."/>
            <person name="Chen D."/>
            <person name="Coyle M."/>
            <person name="Deiros D.R."/>
            <person name="Dinh H."/>
            <person name="Forbes L."/>
            <person name="Fowler G."/>
            <person name="Francisco L."/>
            <person name="Fu Q."/>
            <person name="Gubbala S."/>
            <person name="Hale W."/>
            <person name="Han Y."/>
            <person name="Hemphill L."/>
            <person name="Highlander S.K."/>
            <person name="Hirani K."/>
            <person name="Hogues M."/>
            <person name="Jackson L."/>
            <person name="Jakkamsetti A."/>
            <person name="Javaid M."/>
            <person name="Jiang H."/>
            <person name="Korchina V."/>
            <person name="Kovar C."/>
            <person name="Lara F."/>
            <person name="Lee S."/>
            <person name="Mata R."/>
            <person name="Mathew T."/>
            <person name="Moen C."/>
            <person name="Morales K."/>
            <person name="Munidasa M."/>
            <person name="Nazareth L."/>
            <person name="Ngo R."/>
            <person name="Nguyen L."/>
            <person name="Okwuonu G."/>
            <person name="Ongeri F."/>
            <person name="Patil S."/>
            <person name="Petrosino J."/>
            <person name="Pham C."/>
            <person name="Pham P."/>
            <person name="Pu L.-L."/>
            <person name="Puazo M."/>
            <person name="Raj R."/>
            <person name="Reid J."/>
            <person name="Rouhana J."/>
            <person name="Saada N."/>
            <person name="Shang Y."/>
            <person name="Simmons D."/>
            <person name="Thornton R."/>
            <person name="Warren J."/>
            <person name="Weissenberger G."/>
            <person name="Zhang J."/>
            <person name="Zhang L."/>
            <person name="Zhou C."/>
            <person name="Zhu D."/>
            <person name="Muzny D."/>
            <person name="Worley K."/>
            <person name="Gibbs R."/>
        </authorList>
    </citation>
    <scope>NUCLEOTIDE SEQUENCE [LARGE SCALE GENOMIC DNA]</scope>
    <source>
        <strain evidence="7 8">DSM 17361</strain>
    </source>
</reference>
<keyword evidence="3" id="KW-1015">Disulfide bond</keyword>
<dbReference type="Gene3D" id="3.40.30.10">
    <property type="entry name" value="Glutaredoxin"/>
    <property type="match status" value="1"/>
</dbReference>
<keyword evidence="4" id="KW-0676">Redox-active center</keyword>
<feature type="chain" id="PRO_5003026679" evidence="5">
    <location>
        <begin position="19"/>
        <end position="444"/>
    </location>
</feature>
<gene>
    <name evidence="7" type="ORF">HMPREF0645_1083</name>
</gene>
<comment type="subcellular location">
    <subcellularLocation>
        <location evidence="1">Cell envelope</location>
    </subcellularLocation>
</comment>
<evidence type="ECO:0000256" key="4">
    <source>
        <dbReference type="ARBA" id="ARBA00023284"/>
    </source>
</evidence>
<feature type="signal peptide" evidence="5">
    <location>
        <begin position="1"/>
        <end position="18"/>
    </location>
</feature>
<evidence type="ECO:0000256" key="1">
    <source>
        <dbReference type="ARBA" id="ARBA00004196"/>
    </source>
</evidence>
<name>D1PVU8_9BACT</name>
<evidence type="ECO:0000256" key="2">
    <source>
        <dbReference type="ARBA" id="ARBA00022748"/>
    </source>
</evidence>
<dbReference type="GO" id="GO:0017004">
    <property type="term" value="P:cytochrome complex assembly"/>
    <property type="evidence" value="ECO:0007669"/>
    <property type="project" value="UniProtKB-KW"/>
</dbReference>
<accession>D1PVU8</accession>
<feature type="domain" description="Thioredoxin" evidence="6">
    <location>
        <begin position="306"/>
        <end position="444"/>
    </location>
</feature>
<dbReference type="CDD" id="cd02966">
    <property type="entry name" value="TlpA_like_family"/>
    <property type="match status" value="1"/>
</dbReference>
<dbReference type="EMBL" id="ACKS01000045">
    <property type="protein sequence ID" value="EFA44453.1"/>
    <property type="molecule type" value="Genomic_DNA"/>
</dbReference>
<keyword evidence="8" id="KW-1185">Reference proteome</keyword>
<keyword evidence="5" id="KW-0732">Signal</keyword>
<dbReference type="eggNOG" id="COG0526">
    <property type="taxonomic scope" value="Bacteria"/>
</dbReference>
<dbReference type="PANTHER" id="PTHR42852:SF6">
    <property type="entry name" value="THIOL:DISULFIDE INTERCHANGE PROTEIN DSBE"/>
    <property type="match status" value="1"/>
</dbReference>
<evidence type="ECO:0000313" key="8">
    <source>
        <dbReference type="Proteomes" id="UP000003160"/>
    </source>
</evidence>
<evidence type="ECO:0000256" key="3">
    <source>
        <dbReference type="ARBA" id="ARBA00023157"/>
    </source>
</evidence>
<evidence type="ECO:0000313" key="7">
    <source>
        <dbReference type="EMBL" id="EFA44453.1"/>
    </source>
</evidence>
<dbReference type="InterPro" id="IPR012336">
    <property type="entry name" value="Thioredoxin-like_fold"/>
</dbReference>
<dbReference type="PANTHER" id="PTHR42852">
    <property type="entry name" value="THIOL:DISULFIDE INTERCHANGE PROTEIN DSBE"/>
    <property type="match status" value="1"/>
</dbReference>
<evidence type="ECO:0000259" key="6">
    <source>
        <dbReference type="PROSITE" id="PS51352"/>
    </source>
</evidence>
<evidence type="ECO:0000256" key="5">
    <source>
        <dbReference type="SAM" id="SignalP"/>
    </source>
</evidence>
<protein>
    <submittedName>
        <fullName evidence="7">Redoxin family protein</fullName>
    </submittedName>
</protein>
<dbReference type="HOGENOM" id="CLU_042529_1_1_10"/>
<dbReference type="InterPro" id="IPR013766">
    <property type="entry name" value="Thioredoxin_domain"/>
</dbReference>
<dbReference type="Proteomes" id="UP000003160">
    <property type="component" value="Unassembled WGS sequence"/>
</dbReference>
<dbReference type="Pfam" id="PF13905">
    <property type="entry name" value="Thioredoxin_8"/>
    <property type="match status" value="1"/>
</dbReference>